<keyword evidence="3" id="KW-0560">Oxidoreductase</keyword>
<dbReference type="SUPFAM" id="SSF51735">
    <property type="entry name" value="NAD(P)-binding Rossmann-fold domains"/>
    <property type="match status" value="1"/>
</dbReference>
<dbReference type="PRINTS" id="PR00081">
    <property type="entry name" value="GDHRDH"/>
</dbReference>
<dbReference type="EMBL" id="JTDY01000199">
    <property type="protein sequence ID" value="KOB78335.1"/>
    <property type="molecule type" value="Genomic_DNA"/>
</dbReference>
<organism evidence="5 6">
    <name type="scientific">Operophtera brumata</name>
    <name type="common">Winter moth</name>
    <name type="synonym">Phalaena brumata</name>
    <dbReference type="NCBI Taxonomy" id="104452"/>
    <lineage>
        <taxon>Eukaryota</taxon>
        <taxon>Metazoa</taxon>
        <taxon>Ecdysozoa</taxon>
        <taxon>Arthropoda</taxon>
        <taxon>Hexapoda</taxon>
        <taxon>Insecta</taxon>
        <taxon>Pterygota</taxon>
        <taxon>Neoptera</taxon>
        <taxon>Endopterygota</taxon>
        <taxon>Lepidoptera</taxon>
        <taxon>Glossata</taxon>
        <taxon>Ditrysia</taxon>
        <taxon>Geometroidea</taxon>
        <taxon>Geometridae</taxon>
        <taxon>Larentiinae</taxon>
        <taxon>Operophtera</taxon>
    </lineage>
</organism>
<evidence type="ECO:0000256" key="3">
    <source>
        <dbReference type="ARBA" id="ARBA00023002"/>
    </source>
</evidence>
<dbReference type="STRING" id="104452.A0A0L7LS80"/>
<dbReference type="PRINTS" id="PR00080">
    <property type="entry name" value="SDRFAMILY"/>
</dbReference>
<protein>
    <submittedName>
        <fullName evidence="5">Uncharacterized protein</fullName>
    </submittedName>
</protein>
<dbReference type="InterPro" id="IPR002347">
    <property type="entry name" value="SDR_fam"/>
</dbReference>
<dbReference type="PANTHER" id="PTHR43963:SF6">
    <property type="entry name" value="CHAIN DEHYDROGENASE FAMILY PROTEIN, PUTATIVE (AFU_ORTHOLOGUE AFUA_3G15350)-RELATED"/>
    <property type="match status" value="1"/>
</dbReference>
<evidence type="ECO:0000256" key="4">
    <source>
        <dbReference type="RuleBase" id="RU000363"/>
    </source>
</evidence>
<comment type="caution">
    <text evidence="5">The sequence shown here is derived from an EMBL/GenBank/DDBJ whole genome shotgun (WGS) entry which is preliminary data.</text>
</comment>
<reference evidence="5 6" key="1">
    <citation type="journal article" date="2015" name="Genome Biol. Evol.">
        <title>The genome of winter moth (Operophtera brumata) provides a genomic perspective on sexual dimorphism and phenology.</title>
        <authorList>
            <person name="Derks M.F."/>
            <person name="Smit S."/>
            <person name="Salis L."/>
            <person name="Schijlen E."/>
            <person name="Bossers A."/>
            <person name="Mateman C."/>
            <person name="Pijl A.S."/>
            <person name="de Ridder D."/>
            <person name="Groenen M.A."/>
            <person name="Visser M.E."/>
            <person name="Megens H.J."/>
        </authorList>
    </citation>
    <scope>NUCLEOTIDE SEQUENCE [LARGE SCALE GENOMIC DNA]</scope>
    <source>
        <strain evidence="5">WM2013NL</strain>
        <tissue evidence="5">Head and thorax</tissue>
    </source>
</reference>
<gene>
    <name evidence="5" type="ORF">OBRU01_02583</name>
</gene>
<dbReference type="Gene3D" id="3.40.50.720">
    <property type="entry name" value="NAD(P)-binding Rossmann-like Domain"/>
    <property type="match status" value="1"/>
</dbReference>
<evidence type="ECO:0000313" key="6">
    <source>
        <dbReference type="Proteomes" id="UP000037510"/>
    </source>
</evidence>
<dbReference type="Pfam" id="PF00106">
    <property type="entry name" value="adh_short"/>
    <property type="match status" value="1"/>
</dbReference>
<keyword evidence="2" id="KW-0521">NADP</keyword>
<keyword evidence="6" id="KW-1185">Reference proteome</keyword>
<dbReference type="InterPro" id="IPR036291">
    <property type="entry name" value="NAD(P)-bd_dom_sf"/>
</dbReference>
<dbReference type="PANTHER" id="PTHR43963">
    <property type="entry name" value="CARBONYL REDUCTASE 1-RELATED"/>
    <property type="match status" value="1"/>
</dbReference>
<proteinExistence type="inferred from homology"/>
<dbReference type="Proteomes" id="UP000037510">
    <property type="component" value="Unassembled WGS sequence"/>
</dbReference>
<evidence type="ECO:0000256" key="1">
    <source>
        <dbReference type="ARBA" id="ARBA00006484"/>
    </source>
</evidence>
<evidence type="ECO:0000256" key="2">
    <source>
        <dbReference type="ARBA" id="ARBA00022857"/>
    </source>
</evidence>
<evidence type="ECO:0000313" key="5">
    <source>
        <dbReference type="EMBL" id="KOB78335.1"/>
    </source>
</evidence>
<comment type="similarity">
    <text evidence="1 4">Belongs to the short-chain dehydrogenases/reductases (SDR) family.</text>
</comment>
<accession>A0A0L7LS80</accession>
<dbReference type="GO" id="GO:0016491">
    <property type="term" value="F:oxidoreductase activity"/>
    <property type="evidence" value="ECO:0007669"/>
    <property type="project" value="UniProtKB-KW"/>
</dbReference>
<name>A0A0L7LS80_OPEBR</name>
<dbReference type="AlphaFoldDB" id="A0A0L7LS80"/>
<sequence>MSRTKIAVVTGANKGLGYAIVKILCKEYDGKVYLTSRDETRGTQACEELRSSGLSPEYQQLDITDSDSVLKFIKGVRDRNEEVDILVNNAGVLFLKDAKESKIHQADITILVNFFSSVIFTENMLPFMSEGGRIVNISSSSGHLSRIPSETLRKKFKSEDLTFSELKKLVLSYVESVRQNEEISDVWGDSPYVVSKVGLNAYTFMLNKRISSRGKDK</sequence>